<dbReference type="CDD" id="cd00051">
    <property type="entry name" value="EFh"/>
    <property type="match status" value="1"/>
</dbReference>
<proteinExistence type="predicted"/>
<dbReference type="PROSITE" id="PS50222">
    <property type="entry name" value="EF_HAND_2"/>
    <property type="match status" value="2"/>
</dbReference>
<dbReference type="FunFam" id="1.10.238.10:FF:000178">
    <property type="entry name" value="Calmodulin-2 A"/>
    <property type="match status" value="1"/>
</dbReference>
<dbReference type="InterPro" id="IPR002048">
    <property type="entry name" value="EF_hand_dom"/>
</dbReference>
<dbReference type="Pfam" id="PF13499">
    <property type="entry name" value="EF-hand_7"/>
    <property type="match status" value="2"/>
</dbReference>
<evidence type="ECO:0000313" key="4">
    <source>
        <dbReference type="EMBL" id="CAL5135908.1"/>
    </source>
</evidence>
<dbReference type="EMBL" id="CAXLJL010000267">
    <property type="protein sequence ID" value="CAL5135655.1"/>
    <property type="molecule type" value="Genomic_DNA"/>
</dbReference>
<feature type="domain" description="EF-hand" evidence="2">
    <location>
        <begin position="97"/>
        <end position="132"/>
    </location>
</feature>
<dbReference type="SUPFAM" id="SSF47473">
    <property type="entry name" value="EF-hand"/>
    <property type="match status" value="1"/>
</dbReference>
<dbReference type="SMART" id="SM00054">
    <property type="entry name" value="EFh"/>
    <property type="match status" value="2"/>
</dbReference>
<dbReference type="Proteomes" id="UP001497525">
    <property type="component" value="Unassembled WGS sequence"/>
</dbReference>
<organism evidence="3 5">
    <name type="scientific">Calicophoron daubneyi</name>
    <name type="common">Rumen fluke</name>
    <name type="synonym">Paramphistomum daubneyi</name>
    <dbReference type="NCBI Taxonomy" id="300641"/>
    <lineage>
        <taxon>Eukaryota</taxon>
        <taxon>Metazoa</taxon>
        <taxon>Spiralia</taxon>
        <taxon>Lophotrochozoa</taxon>
        <taxon>Platyhelminthes</taxon>
        <taxon>Trematoda</taxon>
        <taxon>Digenea</taxon>
        <taxon>Plagiorchiida</taxon>
        <taxon>Pronocephalata</taxon>
        <taxon>Paramphistomoidea</taxon>
        <taxon>Paramphistomidae</taxon>
        <taxon>Calicophoron</taxon>
    </lineage>
</organism>
<evidence type="ECO:0000313" key="3">
    <source>
        <dbReference type="EMBL" id="CAL5135655.1"/>
    </source>
</evidence>
<feature type="domain" description="EF-hand" evidence="2">
    <location>
        <begin position="19"/>
        <end position="54"/>
    </location>
</feature>
<dbReference type="InterPro" id="IPR011992">
    <property type="entry name" value="EF-hand-dom_pair"/>
</dbReference>
<dbReference type="GO" id="GO:0005509">
    <property type="term" value="F:calcium ion binding"/>
    <property type="evidence" value="ECO:0007669"/>
    <property type="project" value="InterPro"/>
</dbReference>
<gene>
    <name evidence="4" type="ORF">CDAUBV1_LOCUS10013</name>
    <name evidence="3" type="ORF">CDAUBV1_LOCUS9778</name>
</gene>
<dbReference type="PANTHER" id="PTHR46763">
    <property type="entry name" value="DYNEIN REGULATORY COMPLEX PROTEIN 8"/>
    <property type="match status" value="1"/>
</dbReference>
<protein>
    <recommendedName>
        <fullName evidence="2">EF-hand domain-containing protein</fullName>
    </recommendedName>
</protein>
<evidence type="ECO:0000256" key="1">
    <source>
        <dbReference type="ARBA" id="ARBA00022737"/>
    </source>
</evidence>
<dbReference type="EMBL" id="CAXLJL010000272">
    <property type="protein sequence ID" value="CAL5135908.1"/>
    <property type="molecule type" value="Genomic_DNA"/>
</dbReference>
<dbReference type="Gene3D" id="1.10.238.10">
    <property type="entry name" value="EF-hand"/>
    <property type="match status" value="2"/>
</dbReference>
<keyword evidence="1" id="KW-0677">Repeat</keyword>
<dbReference type="AlphaFoldDB" id="A0AAV2TG41"/>
<dbReference type="GO" id="GO:0043226">
    <property type="term" value="C:organelle"/>
    <property type="evidence" value="ECO:0007669"/>
    <property type="project" value="UniProtKB-ARBA"/>
</dbReference>
<dbReference type="PANTHER" id="PTHR46763:SF1">
    <property type="entry name" value="DYNEIN REGULATORY COMPLEX PROTEIN 8"/>
    <property type="match status" value="1"/>
</dbReference>
<evidence type="ECO:0000259" key="2">
    <source>
        <dbReference type="PROSITE" id="PS50222"/>
    </source>
</evidence>
<name>A0AAV2TG41_CALDB</name>
<reference evidence="3" key="1">
    <citation type="submission" date="2024-06" db="EMBL/GenBank/DDBJ databases">
        <authorList>
            <person name="Liu X."/>
            <person name="Lenzi L."/>
            <person name="Haldenby T S."/>
            <person name="Uol C."/>
        </authorList>
    </citation>
    <scope>NUCLEOTIDE SEQUENCE</scope>
</reference>
<sequence>MVEEQPPGSNDHPQVHNSELEAKLFDAFDLFDHERNKTIDFRELGTVIRSIGGVPTEAELMQLVRELENDPPNGYINFEKFLPAMLEAFEQNRFRGASEQELIKAFSILDADHKGYLSVEEIEAHMTTEGEPFSTDEMEEMLASATDVTRGKVIYREYVVLLTTYDEESL</sequence>
<comment type="caution">
    <text evidence="3">The sequence shown here is derived from an EMBL/GenBank/DDBJ whole genome shotgun (WGS) entry which is preliminary data.</text>
</comment>
<accession>A0AAV2TG41</accession>
<evidence type="ECO:0000313" key="5">
    <source>
        <dbReference type="Proteomes" id="UP001497525"/>
    </source>
</evidence>